<dbReference type="GO" id="GO:0004869">
    <property type="term" value="F:cysteine-type endopeptidase inhibitor activity"/>
    <property type="evidence" value="ECO:0007669"/>
    <property type="project" value="InterPro"/>
</dbReference>
<dbReference type="PANTHER" id="PTHR13814">
    <property type="entry name" value="FETUIN"/>
    <property type="match status" value="1"/>
</dbReference>
<keyword evidence="6" id="KW-0325">Glycoprotein</keyword>
<dbReference type="SMART" id="SM00043">
    <property type="entry name" value="CY"/>
    <property type="match status" value="2"/>
</dbReference>
<dbReference type="SUPFAM" id="SSF54403">
    <property type="entry name" value="Cystatin/monellin"/>
    <property type="match status" value="2"/>
</dbReference>
<gene>
    <name evidence="10" type="ORF">MATL_G00030980</name>
</gene>
<evidence type="ECO:0000256" key="2">
    <source>
        <dbReference type="ARBA" id="ARBA00022525"/>
    </source>
</evidence>
<dbReference type="GO" id="GO:0031012">
    <property type="term" value="C:extracellular matrix"/>
    <property type="evidence" value="ECO:0007669"/>
    <property type="project" value="TreeGrafter"/>
</dbReference>
<evidence type="ECO:0000256" key="5">
    <source>
        <dbReference type="ARBA" id="ARBA00023157"/>
    </source>
</evidence>
<evidence type="ECO:0000256" key="4">
    <source>
        <dbReference type="ARBA" id="ARBA00022737"/>
    </source>
</evidence>
<dbReference type="Pfam" id="PF00031">
    <property type="entry name" value="Cystatin"/>
    <property type="match status" value="1"/>
</dbReference>
<feature type="region of interest" description="Disordered" evidence="7">
    <location>
        <begin position="252"/>
        <end position="273"/>
    </location>
</feature>
<comment type="subcellular location">
    <subcellularLocation>
        <location evidence="1">Secreted</location>
    </subcellularLocation>
</comment>
<evidence type="ECO:0000256" key="8">
    <source>
        <dbReference type="SAM" id="SignalP"/>
    </source>
</evidence>
<keyword evidence="11" id="KW-1185">Reference proteome</keyword>
<dbReference type="GO" id="GO:0072562">
    <property type="term" value="C:blood microparticle"/>
    <property type="evidence" value="ECO:0007669"/>
    <property type="project" value="TreeGrafter"/>
</dbReference>
<organism evidence="10 11">
    <name type="scientific">Megalops atlanticus</name>
    <name type="common">Tarpon</name>
    <name type="synonym">Clupea gigantea</name>
    <dbReference type="NCBI Taxonomy" id="7932"/>
    <lineage>
        <taxon>Eukaryota</taxon>
        <taxon>Metazoa</taxon>
        <taxon>Chordata</taxon>
        <taxon>Craniata</taxon>
        <taxon>Vertebrata</taxon>
        <taxon>Euteleostomi</taxon>
        <taxon>Actinopterygii</taxon>
        <taxon>Neopterygii</taxon>
        <taxon>Teleostei</taxon>
        <taxon>Elopiformes</taxon>
        <taxon>Megalopidae</taxon>
        <taxon>Megalops</taxon>
    </lineage>
</organism>
<evidence type="ECO:0000256" key="1">
    <source>
        <dbReference type="ARBA" id="ARBA00004613"/>
    </source>
</evidence>
<dbReference type="Proteomes" id="UP001046870">
    <property type="component" value="Chromosome 2"/>
</dbReference>
<keyword evidence="2" id="KW-0964">Secreted</keyword>
<proteinExistence type="predicted"/>
<accession>A0A9D3TIB7</accession>
<evidence type="ECO:0000256" key="6">
    <source>
        <dbReference type="ARBA" id="ARBA00023180"/>
    </source>
</evidence>
<feature type="chain" id="PRO_5038469841" description="Cystatin fetuin-A-type domain-containing protein" evidence="8">
    <location>
        <begin position="19"/>
        <end position="332"/>
    </location>
</feature>
<evidence type="ECO:0000256" key="3">
    <source>
        <dbReference type="ARBA" id="ARBA00022729"/>
    </source>
</evidence>
<dbReference type="InterPro" id="IPR050735">
    <property type="entry name" value="Kininogen_Fetuin_HRG"/>
</dbReference>
<dbReference type="Gene3D" id="3.10.450.10">
    <property type="match status" value="2"/>
</dbReference>
<keyword evidence="4" id="KW-0677">Repeat</keyword>
<dbReference type="InterPro" id="IPR025760">
    <property type="entry name" value="Cystatin_Fetuin_A"/>
</dbReference>
<dbReference type="InterPro" id="IPR001363">
    <property type="entry name" value="Prot_inh_fetuin_CS"/>
</dbReference>
<comment type="caution">
    <text evidence="10">The sequence shown here is derived from an EMBL/GenBank/DDBJ whole genome shotgun (WGS) entry which is preliminary data.</text>
</comment>
<dbReference type="EMBL" id="JAFDVH010000002">
    <property type="protein sequence ID" value="KAG7488105.1"/>
    <property type="molecule type" value="Genomic_DNA"/>
</dbReference>
<keyword evidence="5" id="KW-1015">Disulfide bond</keyword>
<protein>
    <recommendedName>
        <fullName evidence="9">Cystatin fetuin-A-type domain-containing protein</fullName>
    </recommendedName>
</protein>
<dbReference type="PROSITE" id="PS51529">
    <property type="entry name" value="CYSTATIN_FETUIN_A"/>
    <property type="match status" value="1"/>
</dbReference>
<sequence length="332" mass="35829">MRPVAAAVVLGLLAGAWAQVPPTNFPPVSRPFCDSADVEEAAFVGQDYINAQHTYGYKYILNRIEDVKVTQLSGGEELYSMELDLLETKCHVLDPTPLANCTVRPKHEVAIEADCDVLVKKMAGVLSPLAFKCKSKPDSREEFCVGCMELLPLNDTDALQVVHSSLALYNNKSTDNSTFELLEVGRMSSQIVSLGAKIMVEYVILETTCNASGSCIPLNFTLARRGFCTGSGTPVELYVDCDIVEAGAAPMDTSRKAATSHPSSGGPGHKHHRLIRLHDPSASGLLSESQESAEVPIVKRQVPPDVEAIVMPEIPLAPGIQLCPGKIRHFST</sequence>
<dbReference type="PANTHER" id="PTHR13814:SF6">
    <property type="entry name" value="ALPHA-2-HS-GLYCOPROTEIN"/>
    <property type="match status" value="1"/>
</dbReference>
<keyword evidence="3 8" id="KW-0732">Signal</keyword>
<feature type="signal peptide" evidence="8">
    <location>
        <begin position="1"/>
        <end position="18"/>
    </location>
</feature>
<reference evidence="10" key="1">
    <citation type="submission" date="2021-01" db="EMBL/GenBank/DDBJ databases">
        <authorList>
            <person name="Zahm M."/>
            <person name="Roques C."/>
            <person name="Cabau C."/>
            <person name="Klopp C."/>
            <person name="Donnadieu C."/>
            <person name="Jouanno E."/>
            <person name="Lampietro C."/>
            <person name="Louis A."/>
            <person name="Herpin A."/>
            <person name="Echchiki A."/>
            <person name="Berthelot C."/>
            <person name="Parey E."/>
            <person name="Roest-Crollius H."/>
            <person name="Braasch I."/>
            <person name="Postlethwait J."/>
            <person name="Bobe J."/>
            <person name="Montfort J."/>
            <person name="Bouchez O."/>
            <person name="Begum T."/>
            <person name="Mejri S."/>
            <person name="Adams A."/>
            <person name="Chen W.-J."/>
            <person name="Guiguen Y."/>
        </authorList>
    </citation>
    <scope>NUCLEOTIDE SEQUENCE</scope>
    <source>
        <strain evidence="10">YG-15Mar2019-1</strain>
        <tissue evidence="10">Brain</tissue>
    </source>
</reference>
<dbReference type="InterPro" id="IPR046350">
    <property type="entry name" value="Cystatin_sf"/>
</dbReference>
<name>A0A9D3TIB7_MEGAT</name>
<dbReference type="PROSITE" id="PS01255">
    <property type="entry name" value="FETUIN_2"/>
    <property type="match status" value="1"/>
</dbReference>
<dbReference type="InterPro" id="IPR000010">
    <property type="entry name" value="Cystatin_dom"/>
</dbReference>
<feature type="domain" description="Cystatin fetuin-A-type" evidence="9">
    <location>
        <begin position="28"/>
        <end position="136"/>
    </location>
</feature>
<dbReference type="CDD" id="cd00042">
    <property type="entry name" value="CY"/>
    <property type="match status" value="1"/>
</dbReference>
<evidence type="ECO:0000313" key="10">
    <source>
        <dbReference type="EMBL" id="KAG7488105.1"/>
    </source>
</evidence>
<dbReference type="AlphaFoldDB" id="A0A9D3TIB7"/>
<dbReference type="OrthoDB" id="8780871at2759"/>
<evidence type="ECO:0000256" key="7">
    <source>
        <dbReference type="SAM" id="MobiDB-lite"/>
    </source>
</evidence>
<evidence type="ECO:0000313" key="11">
    <source>
        <dbReference type="Proteomes" id="UP001046870"/>
    </source>
</evidence>
<evidence type="ECO:0000259" key="9">
    <source>
        <dbReference type="PROSITE" id="PS51529"/>
    </source>
</evidence>